<accession>A0A075AJ98</accession>
<dbReference type="OrthoDB" id="337038at2759"/>
<sequence>MSRIHTTTQPLKCRPGSLDISLGQLTVQQLQTGLITLFGLNVLMTSDTVYYESSGASAPVPTSTQERLVAFTCEECGKCCESKAGLIAHHRVHDNERVGTNMVAQLACADFSLPFFDEYSGIRWFQQESQSLLRLANKLYPSCGTQAEAFTRLEQYFPGRSAISIKTRLRVLNWQAQLHKSSSGRPDQTIGQLTAYFLEADDYSAWFKQTVDCAVPLLESHADSSLASFDLLAFARGLQSGIMTPEQVLCRFWTSAPPGYFHTPGKLYPDAALAHRIPVKRKQSAVLVYSCETLPIRAAELKRLQVFDNRCLRTIARVIWCRQSRNEAVRKISPTPEAALVGTCVAYTEPSFAEETAVFHTQFGVAERWPTLDLHKSSSGRPDQTIGQLTAYFLEADDYSAWFKQTVDCAVPLLESHADSSLASFDLLAFARGLQSGIMTPEQVLSLLDLRTSRIFSHTWKTVSRRRRQLAHRIPVKRKQSAVLCILLPSDRSLTEPITGEEVRRTIRLMGNSSPGLDRLTPRMLCRFSAWYFYLMSQIRLQKINEKKQKYGADEYSLAIISALHAIGYDVDFLVHQPTIISYRGICFPQSAKAVIGLGLSKVTVGHLRLLPIVGSLRTYDTFILRAAHGCPKLTLDPELARGAQKWAEELARTKRLQHSNDKRFGENLAYQQSSVKAALSGQQATQMWYDEIHVHQYVEQFQPQSGHFTQVIWKGTQKAGFGRASSSDGKSIYVVGRYTPPGNMIGKFCENVPRPIRPVEKVPAKKRRKRAKCVIQ</sequence>
<dbReference type="RefSeq" id="XP_009163329.1">
    <property type="nucleotide sequence ID" value="XM_009165065.1"/>
</dbReference>
<dbReference type="InterPro" id="IPR014044">
    <property type="entry name" value="CAP_dom"/>
</dbReference>
<dbReference type="Pfam" id="PF00188">
    <property type="entry name" value="CAP"/>
    <property type="match status" value="1"/>
</dbReference>
<dbReference type="FunFam" id="3.40.33.10:FF:000002">
    <property type="entry name" value="Golgi-associated plant pathogenesis-related protein 1"/>
    <property type="match status" value="1"/>
</dbReference>
<dbReference type="PROSITE" id="PS01009">
    <property type="entry name" value="CRISP_1"/>
    <property type="match status" value="1"/>
</dbReference>
<dbReference type="SUPFAM" id="SSF55797">
    <property type="entry name" value="PR-1-like"/>
    <property type="match status" value="1"/>
</dbReference>
<keyword evidence="4" id="KW-1185">Reference proteome</keyword>
<evidence type="ECO:0000313" key="3">
    <source>
        <dbReference type="EMBL" id="KER33009.1"/>
    </source>
</evidence>
<evidence type="ECO:0000256" key="1">
    <source>
        <dbReference type="PROSITE-ProRule" id="PRU00042"/>
    </source>
</evidence>
<dbReference type="EMBL" id="KL596629">
    <property type="protein sequence ID" value="KER33009.1"/>
    <property type="molecule type" value="Genomic_DNA"/>
</dbReference>
<dbReference type="GO" id="GO:0008270">
    <property type="term" value="F:zinc ion binding"/>
    <property type="evidence" value="ECO:0007669"/>
    <property type="project" value="UniProtKB-KW"/>
</dbReference>
<dbReference type="CDD" id="cd05382">
    <property type="entry name" value="CAP_GAPR1-like"/>
    <property type="match status" value="1"/>
</dbReference>
<gene>
    <name evidence="3" type="ORF">T265_12715</name>
</gene>
<dbReference type="InterPro" id="IPR018244">
    <property type="entry name" value="Allrgn_V5/Tpx1_CS"/>
</dbReference>
<reference evidence="3 4" key="1">
    <citation type="submission" date="2013-11" db="EMBL/GenBank/DDBJ databases">
        <title>Opisthorchis viverrini - life in the bile duct.</title>
        <authorList>
            <person name="Young N.D."/>
            <person name="Nagarajan N."/>
            <person name="Lin S.J."/>
            <person name="Korhonen P.K."/>
            <person name="Jex A.R."/>
            <person name="Hall R.S."/>
            <person name="Safavi-Hemami H."/>
            <person name="Kaewkong W."/>
            <person name="Bertrand D."/>
            <person name="Gao S."/>
            <person name="Seet Q."/>
            <person name="Wongkham S."/>
            <person name="Teh B.T."/>
            <person name="Wongkham C."/>
            <person name="Intapan P.M."/>
            <person name="Maleewong W."/>
            <person name="Yang X."/>
            <person name="Hu M."/>
            <person name="Wang Z."/>
            <person name="Hofmann A."/>
            <person name="Sternberg P.W."/>
            <person name="Tan P."/>
            <person name="Wang J."/>
            <person name="Gasser R.B."/>
        </authorList>
    </citation>
    <scope>NUCLEOTIDE SEQUENCE [LARGE SCALE GENOMIC DNA]</scope>
</reference>
<dbReference type="PROSITE" id="PS00028">
    <property type="entry name" value="ZINC_FINGER_C2H2_1"/>
    <property type="match status" value="1"/>
</dbReference>
<keyword evidence="1" id="KW-0479">Metal-binding</keyword>
<dbReference type="GO" id="GO:0005576">
    <property type="term" value="C:extracellular region"/>
    <property type="evidence" value="ECO:0007669"/>
    <property type="project" value="InterPro"/>
</dbReference>
<dbReference type="CTD" id="20326883"/>
<evidence type="ECO:0000259" key="2">
    <source>
        <dbReference type="PROSITE" id="PS50157"/>
    </source>
</evidence>
<keyword evidence="1" id="KW-0862">Zinc</keyword>
<dbReference type="SMART" id="SM00198">
    <property type="entry name" value="SCP"/>
    <property type="match status" value="1"/>
</dbReference>
<dbReference type="InterPro" id="IPR035940">
    <property type="entry name" value="CAP_sf"/>
</dbReference>
<dbReference type="Proteomes" id="UP000054324">
    <property type="component" value="Unassembled WGS sequence"/>
</dbReference>
<dbReference type="AlphaFoldDB" id="A0A075AJ98"/>
<dbReference type="GeneID" id="20326883"/>
<dbReference type="KEGG" id="ovi:T265_12715"/>
<dbReference type="Gene3D" id="3.40.33.10">
    <property type="entry name" value="CAP"/>
    <property type="match status" value="1"/>
</dbReference>
<dbReference type="PRINTS" id="PR00837">
    <property type="entry name" value="V5TPXLIKE"/>
</dbReference>
<dbReference type="PROSITE" id="PS50157">
    <property type="entry name" value="ZINC_FINGER_C2H2_2"/>
    <property type="match status" value="1"/>
</dbReference>
<evidence type="ECO:0000313" key="4">
    <source>
        <dbReference type="Proteomes" id="UP000054324"/>
    </source>
</evidence>
<protein>
    <recommendedName>
        <fullName evidence="2">C2H2-type domain-containing protein</fullName>
    </recommendedName>
</protein>
<dbReference type="InterPro" id="IPR013087">
    <property type="entry name" value="Znf_C2H2_type"/>
</dbReference>
<organism evidence="3 4">
    <name type="scientific">Opisthorchis viverrini</name>
    <name type="common">Southeast Asian liver fluke</name>
    <dbReference type="NCBI Taxonomy" id="6198"/>
    <lineage>
        <taxon>Eukaryota</taxon>
        <taxon>Metazoa</taxon>
        <taxon>Spiralia</taxon>
        <taxon>Lophotrochozoa</taxon>
        <taxon>Platyhelminthes</taxon>
        <taxon>Trematoda</taxon>
        <taxon>Digenea</taxon>
        <taxon>Opisthorchiida</taxon>
        <taxon>Opisthorchiata</taxon>
        <taxon>Opisthorchiidae</taxon>
        <taxon>Opisthorchis</taxon>
    </lineage>
</organism>
<dbReference type="InterPro" id="IPR001283">
    <property type="entry name" value="CRISP-related"/>
</dbReference>
<feature type="domain" description="C2H2-type" evidence="2">
    <location>
        <begin position="71"/>
        <end position="98"/>
    </location>
</feature>
<name>A0A075AJ98_OPIVI</name>
<keyword evidence="1" id="KW-0863">Zinc-finger</keyword>
<dbReference type="InterPro" id="IPR034113">
    <property type="entry name" value="SCP_GAPR1-like"/>
</dbReference>
<dbReference type="PANTHER" id="PTHR10334">
    <property type="entry name" value="CYSTEINE-RICH SECRETORY PROTEIN-RELATED"/>
    <property type="match status" value="1"/>
</dbReference>
<proteinExistence type="predicted"/>